<evidence type="ECO:0000313" key="2">
    <source>
        <dbReference type="EMBL" id="AMK15209.1"/>
    </source>
</evidence>
<dbReference type="InterPro" id="IPR036237">
    <property type="entry name" value="Xyl_isomerase-like_sf"/>
</dbReference>
<dbReference type="Pfam" id="PF01261">
    <property type="entry name" value="AP_endonuc_2"/>
    <property type="match status" value="1"/>
</dbReference>
<feature type="domain" description="Xylose isomerase-like TIM barrel" evidence="1">
    <location>
        <begin position="29"/>
        <end position="252"/>
    </location>
</feature>
<evidence type="ECO:0000313" key="3">
    <source>
        <dbReference type="EMBL" id="SFL79396.1"/>
    </source>
</evidence>
<dbReference type="SMART" id="SM00518">
    <property type="entry name" value="AP2Ec"/>
    <property type="match status" value="1"/>
</dbReference>
<dbReference type="EMBL" id="FOTL01000040">
    <property type="protein sequence ID" value="SFL79396.1"/>
    <property type="molecule type" value="Genomic_DNA"/>
</dbReference>
<reference evidence="2 4" key="1">
    <citation type="journal article" date="2016" name="Genome Announc.">
        <title>Draft Genome Sequence of the Rumen Methanogen Methanobrevibacter olleyae YLM1.</title>
        <authorList>
            <person name="Kelly W.J."/>
            <person name="Li D."/>
            <person name="Lambie S.C."/>
            <person name="Cox F."/>
            <person name="Attwood G.T."/>
            <person name="Altermann E."/>
            <person name="Leahy S.C."/>
        </authorList>
    </citation>
    <scope>NUCLEOTIDE SEQUENCE [LARGE SCALE GENOMIC DNA]</scope>
    <source>
        <strain evidence="2 4">YLM1</strain>
    </source>
</reference>
<dbReference type="PATRIC" id="fig|294671.3.peg.678"/>
<evidence type="ECO:0000313" key="5">
    <source>
        <dbReference type="Proteomes" id="UP000183442"/>
    </source>
</evidence>
<dbReference type="InterPro" id="IPR050312">
    <property type="entry name" value="IolE/XylAMocC-like"/>
</dbReference>
<dbReference type="GO" id="GO:0008270">
    <property type="term" value="F:zinc ion binding"/>
    <property type="evidence" value="ECO:0007669"/>
    <property type="project" value="InterPro"/>
</dbReference>
<dbReference type="EMBL" id="CP014265">
    <property type="protein sequence ID" value="AMK15209.1"/>
    <property type="molecule type" value="Genomic_DNA"/>
</dbReference>
<sequence length="256" mass="29133">MKIGASVLATKDIAIERSLEYFDSNKYIDYVEIIQQYPYREIDEDEKLIDTINSYDLKYTIHAPFIDINIASLNSAVSNTSVSEIKRSVDLANIIDSDIIVVHPGIIGFNGRGKEELIYKIAEDKLKDIGDYAKDNGVNACIENLPNIIDFMYVDLNLLEKTLEKLKLPMTLDIGHAHTAGFTPDEIYFDSVKHIHVHDNNGRDDTHLALGEGTFDLNRFFDIFAKNKYDGIYMLELNSIDSIEKSIEFMKNLNLI</sequence>
<keyword evidence="4" id="KW-1185">Reference proteome</keyword>
<dbReference type="InterPro" id="IPR013022">
    <property type="entry name" value="Xyl_isomerase-like_TIM-brl"/>
</dbReference>
<dbReference type="GO" id="GO:0016853">
    <property type="term" value="F:isomerase activity"/>
    <property type="evidence" value="ECO:0007669"/>
    <property type="project" value="UniProtKB-KW"/>
</dbReference>
<keyword evidence="2" id="KW-0413">Isomerase</keyword>
<organism evidence="2 4">
    <name type="scientific">Methanobrevibacter olleyae</name>
    <dbReference type="NCBI Taxonomy" id="294671"/>
    <lineage>
        <taxon>Archaea</taxon>
        <taxon>Methanobacteriati</taxon>
        <taxon>Methanobacteriota</taxon>
        <taxon>Methanomada group</taxon>
        <taxon>Methanobacteria</taxon>
        <taxon>Methanobacteriales</taxon>
        <taxon>Methanobacteriaceae</taxon>
        <taxon>Methanobrevibacter</taxon>
    </lineage>
</organism>
<proteinExistence type="predicted"/>
<dbReference type="PANTHER" id="PTHR12110">
    <property type="entry name" value="HYDROXYPYRUVATE ISOMERASE"/>
    <property type="match status" value="1"/>
</dbReference>
<dbReference type="GO" id="GO:0003677">
    <property type="term" value="F:DNA binding"/>
    <property type="evidence" value="ECO:0007669"/>
    <property type="project" value="InterPro"/>
</dbReference>
<dbReference type="Gene3D" id="3.20.20.150">
    <property type="entry name" value="Divalent-metal-dependent TIM barrel enzymes"/>
    <property type="match status" value="1"/>
</dbReference>
<reference evidence="3" key="4">
    <citation type="submission" date="2016-10" db="EMBL/GenBank/DDBJ databases">
        <authorList>
            <person name="de Groot N.N."/>
        </authorList>
    </citation>
    <scope>NUCLEOTIDE SEQUENCE [LARGE SCALE GENOMIC DNA]</scope>
    <source>
        <strain evidence="3">DSM 16632</strain>
    </source>
</reference>
<reference evidence="4" key="2">
    <citation type="submission" date="2016-02" db="EMBL/GenBank/DDBJ databases">
        <title>The draft genome sequence of the rumen methanogen Methanobrevibacter olleyae YLM1.</title>
        <authorList>
            <consortium name="New Zealand Agricultural Greenhouse Gas Research Centre/Pastoral Greenhouse Gas Research Consortium"/>
            <person name="Kelly W.J."/>
            <person name="Li D."/>
            <person name="Lambie S.C."/>
            <person name="Attwood G.T."/>
            <person name="Altermann E."/>
            <person name="Leahy S.C."/>
        </authorList>
    </citation>
    <scope>NUCLEOTIDE SEQUENCE [LARGE SCALE GENOMIC DNA]</scope>
    <source>
        <strain evidence="4">YLM1</strain>
    </source>
</reference>
<dbReference type="SUPFAM" id="SSF51658">
    <property type="entry name" value="Xylose isomerase-like"/>
    <property type="match status" value="1"/>
</dbReference>
<dbReference type="KEGG" id="mol:YLM1_0652"/>
<protein>
    <submittedName>
        <fullName evidence="3">Sugar phosphate isomerase/epimerase</fullName>
    </submittedName>
    <submittedName>
        <fullName evidence="2">Xylose isomerase-like TIM barrel domain-containing protein</fullName>
    </submittedName>
</protein>
<dbReference type="Proteomes" id="UP000183442">
    <property type="component" value="Unassembled WGS sequence"/>
</dbReference>
<dbReference type="InterPro" id="IPR001719">
    <property type="entry name" value="AP_endonuc_2"/>
</dbReference>
<dbReference type="OrthoDB" id="372143at2157"/>
<accession>A0A126QZT9</accession>
<evidence type="ECO:0000259" key="1">
    <source>
        <dbReference type="Pfam" id="PF01261"/>
    </source>
</evidence>
<gene>
    <name evidence="3" type="ORF">SAMN02910297_01770</name>
    <name evidence="2" type="ORF">YLM1_0652</name>
</gene>
<dbReference type="PANTHER" id="PTHR12110:SF21">
    <property type="entry name" value="XYLOSE ISOMERASE-LIKE TIM BARREL DOMAIN-CONTAINING PROTEIN"/>
    <property type="match status" value="1"/>
</dbReference>
<dbReference type="AlphaFoldDB" id="A0A126QZT9"/>
<name>A0A126QZT9_METOL</name>
<reference evidence="5" key="3">
    <citation type="submission" date="2016-10" db="EMBL/GenBank/DDBJ databases">
        <authorList>
            <person name="Varghese N."/>
        </authorList>
    </citation>
    <scope>NUCLEOTIDE SEQUENCE [LARGE SCALE GENOMIC DNA]</scope>
    <source>
        <strain evidence="5">DSM 16632</strain>
    </source>
</reference>
<dbReference type="Proteomes" id="UP000066376">
    <property type="component" value="Chromosome"/>
</dbReference>
<dbReference type="GO" id="GO:0006281">
    <property type="term" value="P:DNA repair"/>
    <property type="evidence" value="ECO:0007669"/>
    <property type="project" value="InterPro"/>
</dbReference>
<dbReference type="STRING" id="294671.YLM1_0652"/>
<evidence type="ECO:0000313" key="4">
    <source>
        <dbReference type="Proteomes" id="UP000066376"/>
    </source>
</evidence>